<name>A0A6M0RXC3_9CYAN</name>
<evidence type="ECO:0000313" key="1">
    <source>
        <dbReference type="EMBL" id="NEZ60796.1"/>
    </source>
</evidence>
<proteinExistence type="predicted"/>
<organism evidence="1 2">
    <name type="scientific">Adonisia turfae CCMR0081</name>
    <dbReference type="NCBI Taxonomy" id="2292702"/>
    <lineage>
        <taxon>Bacteria</taxon>
        <taxon>Bacillati</taxon>
        <taxon>Cyanobacteriota</taxon>
        <taxon>Adonisia</taxon>
        <taxon>Adonisia turfae</taxon>
    </lineage>
</organism>
<comment type="caution">
    <text evidence="1">The sequence shown here is derived from an EMBL/GenBank/DDBJ whole genome shotgun (WGS) entry which is preliminary data.</text>
</comment>
<protein>
    <submittedName>
        <fullName evidence="1">Uncharacterized protein</fullName>
    </submittedName>
</protein>
<evidence type="ECO:0000313" key="2">
    <source>
        <dbReference type="Proteomes" id="UP000481033"/>
    </source>
</evidence>
<sequence length="70" mass="7481">MRSTFPVIKPANSHPPDVVEILSSMCHVAQPEAPQPIARWILEEGQLLGVLVASFPSPWVRDTSACGGSA</sequence>
<dbReference type="Proteomes" id="UP000481033">
    <property type="component" value="Unassembled WGS sequence"/>
</dbReference>
<dbReference type="RefSeq" id="WP_163661335.1">
    <property type="nucleotide sequence ID" value="NZ_QXHD01000004.1"/>
</dbReference>
<gene>
    <name evidence="1" type="ORF">DXZ20_35190</name>
</gene>
<dbReference type="EMBL" id="QXHD01000004">
    <property type="protein sequence ID" value="NEZ60796.1"/>
    <property type="molecule type" value="Genomic_DNA"/>
</dbReference>
<dbReference type="AlphaFoldDB" id="A0A6M0RXC3"/>
<reference evidence="1 2" key="1">
    <citation type="journal article" date="2020" name="Microb. Ecol.">
        <title>Ecogenomics of the Marine Benthic Filamentous Cyanobacterium Adonisia.</title>
        <authorList>
            <person name="Walter J.M."/>
            <person name="Coutinho F.H."/>
            <person name="Leomil L."/>
            <person name="Hargreaves P.I."/>
            <person name="Campeao M.E."/>
            <person name="Vieira V.V."/>
            <person name="Silva B.S."/>
            <person name="Fistarol G.O."/>
            <person name="Salomon P.S."/>
            <person name="Sawabe T."/>
            <person name="Mino S."/>
            <person name="Hosokawa M."/>
            <person name="Miyashita H."/>
            <person name="Maruyama F."/>
            <person name="van Verk M.C."/>
            <person name="Dutilh B.E."/>
            <person name="Thompson C.C."/>
            <person name="Thompson F.L."/>
        </authorList>
    </citation>
    <scope>NUCLEOTIDE SEQUENCE [LARGE SCALE GENOMIC DNA]</scope>
    <source>
        <strain evidence="1 2">CCMR0081</strain>
    </source>
</reference>
<accession>A0A6M0RXC3</accession>
<keyword evidence="2" id="KW-1185">Reference proteome</keyword>